<feature type="active site" description="Proton donor" evidence="10 12">
    <location>
        <position position="174"/>
    </location>
</feature>
<keyword evidence="16" id="KW-1185">Reference proteome</keyword>
<dbReference type="InterPro" id="IPR013785">
    <property type="entry name" value="Aldolase_TIM"/>
</dbReference>
<feature type="binding site" evidence="10 13">
    <location>
        <position position="32"/>
    </location>
    <ligand>
        <name>a divalent metal cation</name>
        <dbReference type="ChEBI" id="CHEBI:60240"/>
    </ligand>
</feature>
<keyword evidence="13" id="KW-0464">Manganese</keyword>
<name>D3FT84_ALKPO</name>
<evidence type="ECO:0000256" key="4">
    <source>
        <dbReference type="ARBA" id="ARBA00001947"/>
    </source>
</evidence>
<dbReference type="GO" id="GO:0006098">
    <property type="term" value="P:pentose-phosphate shunt"/>
    <property type="evidence" value="ECO:0007669"/>
    <property type="project" value="UniProtKB-UniRule"/>
</dbReference>
<dbReference type="EC" id="5.1.3.1" evidence="7 10"/>
<dbReference type="PIRSF" id="PIRSF001461">
    <property type="entry name" value="RPE"/>
    <property type="match status" value="1"/>
</dbReference>
<dbReference type="SUPFAM" id="SSF51366">
    <property type="entry name" value="Ribulose-phoshate binding barrel"/>
    <property type="match status" value="1"/>
</dbReference>
<feature type="binding site" evidence="14">
    <location>
        <position position="176"/>
    </location>
    <ligand>
        <name>substrate</name>
    </ligand>
</feature>
<dbReference type="AlphaFoldDB" id="D3FT84"/>
<dbReference type="HAMAP" id="MF_02227">
    <property type="entry name" value="RPE"/>
    <property type="match status" value="1"/>
</dbReference>
<keyword evidence="13" id="KW-0170">Cobalt</keyword>
<evidence type="ECO:0000256" key="10">
    <source>
        <dbReference type="HAMAP-Rule" id="MF_02227"/>
    </source>
</evidence>
<feature type="binding site" evidence="10 14">
    <location>
        <position position="65"/>
    </location>
    <ligand>
        <name>substrate</name>
    </ligand>
</feature>
<dbReference type="Pfam" id="PF00834">
    <property type="entry name" value="Ribul_P_3_epim"/>
    <property type="match status" value="1"/>
</dbReference>
<evidence type="ECO:0000313" key="15">
    <source>
        <dbReference type="EMBL" id="ADC48152.1"/>
    </source>
</evidence>
<comment type="catalytic activity">
    <reaction evidence="1 10 11">
        <text>D-ribulose 5-phosphate = D-xylulose 5-phosphate</text>
        <dbReference type="Rhea" id="RHEA:13677"/>
        <dbReference type="ChEBI" id="CHEBI:57737"/>
        <dbReference type="ChEBI" id="CHEBI:58121"/>
        <dbReference type="EC" id="5.1.3.1"/>
    </reaction>
</comment>
<dbReference type="NCBIfam" id="TIGR01163">
    <property type="entry name" value="rpe"/>
    <property type="match status" value="1"/>
</dbReference>
<comment type="cofactor">
    <cofactor evidence="2">
        <name>Mn(2+)</name>
        <dbReference type="ChEBI" id="CHEBI:29035"/>
    </cofactor>
</comment>
<evidence type="ECO:0000256" key="2">
    <source>
        <dbReference type="ARBA" id="ARBA00001936"/>
    </source>
</evidence>
<reference evidence="15 16" key="1">
    <citation type="journal article" date="2011" name="Environ. Microbiol.">
        <title>Genome of alkaliphilic Bacillus pseudofirmus OF4 reveals adaptations that support the ability to grow in an external pH range from 7.5 to 11.4.</title>
        <authorList>
            <person name="Janto B."/>
            <person name="Ahmed A."/>
            <person name="Ito M."/>
            <person name="Liu J."/>
            <person name="Hicks D.B."/>
            <person name="Pagni S."/>
            <person name="Fackelmayer O.J."/>
            <person name="Smith T.A."/>
            <person name="Earl J."/>
            <person name="Elbourne L.D."/>
            <person name="Hassan K."/>
            <person name="Paulsen I.T."/>
            <person name="Kolsto A.B."/>
            <person name="Tourasse N.J."/>
            <person name="Ehrlich G.D."/>
            <person name="Boissy R."/>
            <person name="Ivey D.M."/>
            <person name="Li G."/>
            <person name="Xue Y."/>
            <person name="Ma Y."/>
            <person name="Hu F.Z."/>
            <person name="Krulwich T.A."/>
        </authorList>
    </citation>
    <scope>NUCLEOTIDE SEQUENCE [LARGE SCALE GENOMIC DNA]</scope>
    <source>
        <strain evidence="16">ATCC BAA-2126 / JCM 17055 / OF4</strain>
    </source>
</reference>
<dbReference type="FunFam" id="3.20.20.70:FF:000004">
    <property type="entry name" value="Ribulose-phosphate 3-epimerase"/>
    <property type="match status" value="1"/>
</dbReference>
<dbReference type="PANTHER" id="PTHR11749">
    <property type="entry name" value="RIBULOSE-5-PHOSPHATE-3-EPIMERASE"/>
    <property type="match status" value="1"/>
</dbReference>
<comment type="cofactor">
    <cofactor evidence="4">
        <name>Zn(2+)</name>
        <dbReference type="ChEBI" id="CHEBI:29105"/>
    </cofactor>
</comment>
<dbReference type="GO" id="GO:0005737">
    <property type="term" value="C:cytoplasm"/>
    <property type="evidence" value="ECO:0007669"/>
    <property type="project" value="UniProtKB-ARBA"/>
</dbReference>
<dbReference type="STRING" id="398511.BpOF4_00415"/>
<dbReference type="InterPro" id="IPR011060">
    <property type="entry name" value="RibuloseP-bd_barrel"/>
</dbReference>
<dbReference type="KEGG" id="bpf:BpOF4_00415"/>
<dbReference type="GO" id="GO:0004750">
    <property type="term" value="F:D-ribulose-phosphate 3-epimerase activity"/>
    <property type="evidence" value="ECO:0007669"/>
    <property type="project" value="UniProtKB-UniRule"/>
</dbReference>
<evidence type="ECO:0000256" key="7">
    <source>
        <dbReference type="ARBA" id="ARBA00013188"/>
    </source>
</evidence>
<dbReference type="InterPro" id="IPR000056">
    <property type="entry name" value="Ribul_P_3_epim-like"/>
</dbReference>
<evidence type="ECO:0000256" key="14">
    <source>
        <dbReference type="PIRSR" id="PIRSR001461-3"/>
    </source>
</evidence>
<protein>
    <recommendedName>
        <fullName evidence="7 10">Ribulose-phosphate 3-epimerase</fullName>
        <ecNumber evidence="7 10">5.1.3.1</ecNumber>
    </recommendedName>
</protein>
<feature type="binding site" evidence="10 14">
    <location>
        <begin position="196"/>
        <end position="197"/>
    </location>
    <ligand>
        <name>substrate</name>
    </ligand>
</feature>
<evidence type="ECO:0000256" key="8">
    <source>
        <dbReference type="ARBA" id="ARBA00022723"/>
    </source>
</evidence>
<keyword evidence="13" id="KW-0862">Zinc</keyword>
<dbReference type="Proteomes" id="UP000001544">
    <property type="component" value="Chromosome"/>
</dbReference>
<dbReference type="eggNOG" id="COG0036">
    <property type="taxonomic scope" value="Bacteria"/>
</dbReference>
<dbReference type="Gene3D" id="3.20.20.70">
    <property type="entry name" value="Aldolase class I"/>
    <property type="match status" value="1"/>
</dbReference>
<sequence>MIKIAPSILSANFATLGEDIKEVEAGGADYIHVDVMDGHFVPNITIGPLIVDAIRPVTKLPLDVHLMIENPDQYIPQFAKSGADIITVHVEACPHLHRTIHLIKENGCKAGVVLNPHTPFDAVKPIVEDLDMILFMTVNPGFGGQSFISSVLPKIKEASSYIKEKGLDVEIEVDGGVNPETAKQCVEAGANVLVAGSAIYNKEDRAKAIADIRGY</sequence>
<comment type="function">
    <text evidence="10">Catalyzes the reversible epimerization of D-ribulose 5-phosphate to D-xylulose 5-phosphate.</text>
</comment>
<dbReference type="InterPro" id="IPR026019">
    <property type="entry name" value="Ribul_P_3_epim"/>
</dbReference>
<feature type="binding site" evidence="10 14">
    <location>
        <position position="7"/>
    </location>
    <ligand>
        <name>substrate</name>
    </ligand>
</feature>
<dbReference type="GO" id="GO:0046872">
    <property type="term" value="F:metal ion binding"/>
    <property type="evidence" value="ECO:0007669"/>
    <property type="project" value="UniProtKB-UniRule"/>
</dbReference>
<evidence type="ECO:0000256" key="3">
    <source>
        <dbReference type="ARBA" id="ARBA00001941"/>
    </source>
</evidence>
<evidence type="ECO:0000313" key="16">
    <source>
        <dbReference type="Proteomes" id="UP000001544"/>
    </source>
</evidence>
<dbReference type="RefSeq" id="WP_012959435.1">
    <property type="nucleotide sequence ID" value="NC_013791.2"/>
</dbReference>
<dbReference type="EMBL" id="CP001878">
    <property type="protein sequence ID" value="ADC48152.1"/>
    <property type="molecule type" value="Genomic_DNA"/>
</dbReference>
<feature type="binding site" evidence="10 14">
    <location>
        <begin position="141"/>
        <end position="144"/>
    </location>
    <ligand>
        <name>substrate</name>
    </ligand>
</feature>
<evidence type="ECO:0000256" key="13">
    <source>
        <dbReference type="PIRSR" id="PIRSR001461-2"/>
    </source>
</evidence>
<evidence type="ECO:0000256" key="9">
    <source>
        <dbReference type="ARBA" id="ARBA00023235"/>
    </source>
</evidence>
<feature type="active site" description="Proton acceptor" evidence="10 12">
    <location>
        <position position="34"/>
    </location>
</feature>
<feature type="binding site" evidence="10 13">
    <location>
        <position position="174"/>
    </location>
    <ligand>
        <name>a divalent metal cation</name>
        <dbReference type="ChEBI" id="CHEBI:60240"/>
    </ligand>
</feature>
<evidence type="ECO:0000256" key="1">
    <source>
        <dbReference type="ARBA" id="ARBA00001782"/>
    </source>
</evidence>
<dbReference type="HOGENOM" id="CLU_054856_2_1_9"/>
<dbReference type="GO" id="GO:0019323">
    <property type="term" value="P:pentose catabolic process"/>
    <property type="evidence" value="ECO:0007669"/>
    <property type="project" value="UniProtKB-UniRule"/>
</dbReference>
<proteinExistence type="inferred from homology"/>
<feature type="binding site" evidence="10 13">
    <location>
        <position position="34"/>
    </location>
    <ligand>
        <name>a divalent metal cation</name>
        <dbReference type="ChEBI" id="CHEBI:60240"/>
    </ligand>
</feature>
<comment type="cofactor">
    <cofactor evidence="3">
        <name>Co(2+)</name>
        <dbReference type="ChEBI" id="CHEBI:48828"/>
    </cofactor>
</comment>
<organism evidence="15 16">
    <name type="scientific">Alkalihalophilus pseudofirmus (strain ATCC BAA-2126 / JCM 17055 / OF4)</name>
    <name type="common">Bacillus pseudofirmus</name>
    <dbReference type="NCBI Taxonomy" id="398511"/>
    <lineage>
        <taxon>Bacteria</taxon>
        <taxon>Bacillati</taxon>
        <taxon>Bacillota</taxon>
        <taxon>Bacilli</taxon>
        <taxon>Bacillales</taxon>
        <taxon>Bacillaceae</taxon>
        <taxon>Alkalihalophilus</taxon>
    </lineage>
</organism>
<keyword evidence="8 10" id="KW-0479">Metal-binding</keyword>
<comment type="pathway">
    <text evidence="10">Carbohydrate degradation.</text>
</comment>
<evidence type="ECO:0000256" key="5">
    <source>
        <dbReference type="ARBA" id="ARBA00001954"/>
    </source>
</evidence>
<dbReference type="NCBIfam" id="NF004076">
    <property type="entry name" value="PRK05581.1-4"/>
    <property type="match status" value="1"/>
</dbReference>
<feature type="binding site" evidence="10 13">
    <location>
        <position position="65"/>
    </location>
    <ligand>
        <name>a divalent metal cation</name>
        <dbReference type="ChEBI" id="CHEBI:60240"/>
    </ligand>
</feature>
<comment type="similarity">
    <text evidence="6 10 11">Belongs to the ribulose-phosphate 3-epimerase family.</text>
</comment>
<gene>
    <name evidence="15" type="primary">rpeA</name>
    <name evidence="10" type="synonym">rpe</name>
    <name evidence="15" type="ordered locus">BpOF4_00415</name>
</gene>
<comment type="cofactor">
    <cofactor evidence="10 13">
        <name>a divalent metal cation</name>
        <dbReference type="ChEBI" id="CHEBI:60240"/>
    </cofactor>
    <text evidence="10 13">Binds 1 divalent metal cation per subunit.</text>
</comment>
<evidence type="ECO:0000256" key="11">
    <source>
        <dbReference type="PIRNR" id="PIRNR001461"/>
    </source>
</evidence>
<dbReference type="CDD" id="cd00429">
    <property type="entry name" value="RPE"/>
    <property type="match status" value="1"/>
</dbReference>
<keyword evidence="10 11" id="KW-0119">Carbohydrate metabolism</keyword>
<accession>D3FT84</accession>
<feature type="binding site" evidence="10">
    <location>
        <begin position="174"/>
        <end position="176"/>
    </location>
    <ligand>
        <name>substrate</name>
    </ligand>
</feature>
<evidence type="ECO:0000256" key="12">
    <source>
        <dbReference type="PIRSR" id="PIRSR001461-1"/>
    </source>
</evidence>
<dbReference type="PROSITE" id="PS01085">
    <property type="entry name" value="RIBUL_P_3_EPIMER_1"/>
    <property type="match status" value="1"/>
</dbReference>
<keyword evidence="9 10" id="KW-0413">Isomerase</keyword>
<evidence type="ECO:0000256" key="6">
    <source>
        <dbReference type="ARBA" id="ARBA00009541"/>
    </source>
</evidence>
<comment type="cofactor">
    <cofactor evidence="5">
        <name>Fe(2+)</name>
        <dbReference type="ChEBI" id="CHEBI:29033"/>
    </cofactor>
</comment>